<dbReference type="GO" id="GO:0008933">
    <property type="term" value="F:peptidoglycan lytic transglycosylase activity"/>
    <property type="evidence" value="ECO:0007669"/>
    <property type="project" value="TreeGrafter"/>
</dbReference>
<protein>
    <submittedName>
        <fullName evidence="3">Membrane-bound lytic murein transglycosylase B</fullName>
    </submittedName>
</protein>
<dbReference type="OrthoDB" id="9796191at2"/>
<dbReference type="CDD" id="cd13399">
    <property type="entry name" value="Slt35-like"/>
    <property type="match status" value="1"/>
</dbReference>
<keyword evidence="1" id="KW-0732">Signal</keyword>
<proteinExistence type="predicted"/>
<dbReference type="Gene3D" id="1.10.8.350">
    <property type="entry name" value="Bacterial muramidase"/>
    <property type="match status" value="1"/>
</dbReference>
<keyword evidence="4" id="KW-1185">Reference proteome</keyword>
<sequence>MGRHSKKSESRLRRNSVIALAGLVPAGLVTAASNAGADTDLPFFQAEPDAAAAPEAAGPGAIRPAAALAAADVTANIDAAAQAMPEPTPEPTPVQPTPPLPASIAEGALGIPGVLVDAYQNAERILRVEQPGCNMYWTLIAGVGRVESTHAYDGKVDERGTMLEPVLGPRLDGSLAGNATIRDTDGGALDGDPVFDRAVGPTQFLPETWNRYAGDGNGDGVADPQNVYDSALTTGKYLCDGGLNMHDPIHVAKAVHRYNNSAAYVANVLAWSTGYSTGIVPTSAELPRIH</sequence>
<dbReference type="Gene3D" id="1.10.530.10">
    <property type="match status" value="1"/>
</dbReference>
<dbReference type="RefSeq" id="WP_072736755.1">
    <property type="nucleotide sequence ID" value="NZ_CP048813.1"/>
</dbReference>
<evidence type="ECO:0000313" key="4">
    <source>
        <dbReference type="Proteomes" id="UP000183263"/>
    </source>
</evidence>
<evidence type="ECO:0000256" key="1">
    <source>
        <dbReference type="SAM" id="SignalP"/>
    </source>
</evidence>
<dbReference type="SUPFAM" id="SSF53955">
    <property type="entry name" value="Lysozyme-like"/>
    <property type="match status" value="1"/>
</dbReference>
<dbReference type="GO" id="GO:0009253">
    <property type="term" value="P:peptidoglycan catabolic process"/>
    <property type="evidence" value="ECO:0007669"/>
    <property type="project" value="TreeGrafter"/>
</dbReference>
<dbReference type="PANTHER" id="PTHR30163:SF8">
    <property type="entry name" value="LYTIC MUREIN TRANSGLYCOSYLASE"/>
    <property type="match status" value="1"/>
</dbReference>
<dbReference type="AlphaFoldDB" id="A0A1G7ZA88"/>
<accession>A0A1G7ZA88</accession>
<dbReference type="InterPro" id="IPR043426">
    <property type="entry name" value="MltB-like"/>
</dbReference>
<feature type="domain" description="Transglycosylase SLT" evidence="2">
    <location>
        <begin position="198"/>
        <end position="251"/>
    </location>
</feature>
<dbReference type="Pfam" id="PF13406">
    <property type="entry name" value="SLT_2"/>
    <property type="match status" value="1"/>
</dbReference>
<evidence type="ECO:0000259" key="2">
    <source>
        <dbReference type="Pfam" id="PF13406"/>
    </source>
</evidence>
<dbReference type="PANTHER" id="PTHR30163">
    <property type="entry name" value="MEMBRANE-BOUND LYTIC MUREIN TRANSGLYCOSYLASE B"/>
    <property type="match status" value="1"/>
</dbReference>
<feature type="signal peptide" evidence="1">
    <location>
        <begin position="1"/>
        <end position="31"/>
    </location>
</feature>
<dbReference type="InterPro" id="IPR023346">
    <property type="entry name" value="Lysozyme-like_dom_sf"/>
</dbReference>
<gene>
    <name evidence="3" type="ORF">SAMN05444695_10154</name>
</gene>
<name>A0A1G7ZA88_9NOCA</name>
<dbReference type="EMBL" id="FNDN01000001">
    <property type="protein sequence ID" value="SDH05661.1"/>
    <property type="molecule type" value="Genomic_DNA"/>
</dbReference>
<dbReference type="InterPro" id="IPR031304">
    <property type="entry name" value="SLT_2"/>
</dbReference>
<dbReference type="Proteomes" id="UP000183263">
    <property type="component" value="Unassembled WGS sequence"/>
</dbReference>
<feature type="chain" id="PRO_5039586969" evidence="1">
    <location>
        <begin position="32"/>
        <end position="290"/>
    </location>
</feature>
<organism evidence="3 4">
    <name type="scientific">Rhodococcus triatomae</name>
    <dbReference type="NCBI Taxonomy" id="300028"/>
    <lineage>
        <taxon>Bacteria</taxon>
        <taxon>Bacillati</taxon>
        <taxon>Actinomycetota</taxon>
        <taxon>Actinomycetes</taxon>
        <taxon>Mycobacteriales</taxon>
        <taxon>Nocardiaceae</taxon>
        <taxon>Rhodococcus</taxon>
    </lineage>
</organism>
<evidence type="ECO:0000313" key="3">
    <source>
        <dbReference type="EMBL" id="SDH05661.1"/>
    </source>
</evidence>
<reference evidence="3 4" key="1">
    <citation type="submission" date="2016-10" db="EMBL/GenBank/DDBJ databases">
        <authorList>
            <person name="de Groot N.N."/>
        </authorList>
    </citation>
    <scope>NUCLEOTIDE SEQUENCE [LARGE SCALE GENOMIC DNA]</scope>
    <source>
        <strain evidence="3 4">DSM 44892</strain>
    </source>
</reference>